<dbReference type="KEGG" id="lgn:ABM34_06500"/>
<dbReference type="InterPro" id="IPR000524">
    <property type="entry name" value="Tscrpt_reg_HTH_GntR"/>
</dbReference>
<evidence type="ECO:0000256" key="2">
    <source>
        <dbReference type="ARBA" id="ARBA00023125"/>
    </source>
</evidence>
<dbReference type="EMBL" id="CP012034">
    <property type="protein sequence ID" value="AKP67220.1"/>
    <property type="molecule type" value="Genomic_DNA"/>
</dbReference>
<dbReference type="PANTHER" id="PTHR38445">
    <property type="entry name" value="HTH-TYPE TRANSCRIPTIONAL REPRESSOR YTRA"/>
    <property type="match status" value="1"/>
</dbReference>
<dbReference type="PATRIC" id="fig|1007676.4.peg.1292"/>
<name>A0A0H4R0H2_9LACO</name>
<protein>
    <submittedName>
        <fullName evidence="5">GntR family transcriptional regulator</fullName>
    </submittedName>
</protein>
<accession>A0A0H4R0H2</accession>
<dbReference type="GO" id="GO:0003700">
    <property type="term" value="F:DNA-binding transcription factor activity"/>
    <property type="evidence" value="ECO:0007669"/>
    <property type="project" value="InterPro"/>
</dbReference>
<dbReference type="SUPFAM" id="SSF46785">
    <property type="entry name" value="Winged helix' DNA-binding domain"/>
    <property type="match status" value="1"/>
</dbReference>
<dbReference type="PROSITE" id="PS50949">
    <property type="entry name" value="HTH_GNTR"/>
    <property type="match status" value="1"/>
</dbReference>
<proteinExistence type="predicted"/>
<keyword evidence="6" id="KW-1185">Reference proteome</keyword>
<dbReference type="AlphaFoldDB" id="A0A0H4R0H2"/>
<keyword evidence="2" id="KW-0238">DNA-binding</keyword>
<dbReference type="SMART" id="SM00345">
    <property type="entry name" value="HTH_GNTR"/>
    <property type="match status" value="1"/>
</dbReference>
<keyword evidence="1" id="KW-0805">Transcription regulation</keyword>
<evidence type="ECO:0000259" key="4">
    <source>
        <dbReference type="PROSITE" id="PS50949"/>
    </source>
</evidence>
<sequence>MKFDDKIPIYLQIQSYLYNQIIIGDIQPGEKLPSVRQLAVDVTANVNTVQRSLTEMVNDKIIESQRGKGNFVTTDIELINDLKSKLVLEQISIAYEQLHSLNLTDQEILSEFKKYIEDRGATNV</sequence>
<dbReference type="GO" id="GO:0003677">
    <property type="term" value="F:DNA binding"/>
    <property type="evidence" value="ECO:0007669"/>
    <property type="project" value="UniProtKB-KW"/>
</dbReference>
<dbReference type="OrthoDB" id="362473at2"/>
<keyword evidence="3" id="KW-0804">Transcription</keyword>
<dbReference type="RefSeq" id="WP_048704388.1">
    <property type="nucleotide sequence ID" value="NZ_CP012034.1"/>
</dbReference>
<dbReference type="InterPro" id="IPR036390">
    <property type="entry name" value="WH_DNA-bd_sf"/>
</dbReference>
<dbReference type="Proteomes" id="UP000036106">
    <property type="component" value="Chromosome"/>
</dbReference>
<feature type="domain" description="HTH gntR-type" evidence="4">
    <location>
        <begin position="7"/>
        <end position="75"/>
    </location>
</feature>
<evidence type="ECO:0000313" key="5">
    <source>
        <dbReference type="EMBL" id="AKP67220.1"/>
    </source>
</evidence>
<dbReference type="CDD" id="cd07377">
    <property type="entry name" value="WHTH_GntR"/>
    <property type="match status" value="1"/>
</dbReference>
<evidence type="ECO:0000313" key="6">
    <source>
        <dbReference type="Proteomes" id="UP000036106"/>
    </source>
</evidence>
<dbReference type="PANTHER" id="PTHR38445:SF6">
    <property type="entry name" value="GNTR-FAMILY TRANSCRIPTIONAL REGULATOR"/>
    <property type="match status" value="1"/>
</dbReference>
<dbReference type="InterPro" id="IPR036388">
    <property type="entry name" value="WH-like_DNA-bd_sf"/>
</dbReference>
<reference evidence="6" key="1">
    <citation type="submission" date="2015-07" db="EMBL/GenBank/DDBJ databases">
        <title>Lactobacillus ginsenosidimutans/EMML 3141/ whole genome sequencing.</title>
        <authorList>
            <person name="Kim M.K."/>
            <person name="Im W.-T."/>
            <person name="Srinivasan S."/>
            <person name="Lee J.-J."/>
        </authorList>
    </citation>
    <scope>NUCLEOTIDE SEQUENCE [LARGE SCALE GENOMIC DNA]</scope>
    <source>
        <strain evidence="6">EMML 3041</strain>
    </source>
</reference>
<dbReference type="Pfam" id="PF00392">
    <property type="entry name" value="GntR"/>
    <property type="match status" value="1"/>
</dbReference>
<gene>
    <name evidence="5" type="ORF">ABM34_06500</name>
</gene>
<dbReference type="Gene3D" id="1.10.10.10">
    <property type="entry name" value="Winged helix-like DNA-binding domain superfamily/Winged helix DNA-binding domain"/>
    <property type="match status" value="1"/>
</dbReference>
<dbReference type="STRING" id="1007676.ABM34_06500"/>
<evidence type="ECO:0000256" key="1">
    <source>
        <dbReference type="ARBA" id="ARBA00023015"/>
    </source>
</evidence>
<organism evidence="5 6">
    <name type="scientific">Companilactobacillus ginsenosidimutans</name>
    <dbReference type="NCBI Taxonomy" id="1007676"/>
    <lineage>
        <taxon>Bacteria</taxon>
        <taxon>Bacillati</taxon>
        <taxon>Bacillota</taxon>
        <taxon>Bacilli</taxon>
        <taxon>Lactobacillales</taxon>
        <taxon>Lactobacillaceae</taxon>
        <taxon>Companilactobacillus</taxon>
    </lineage>
</organism>
<evidence type="ECO:0000256" key="3">
    <source>
        <dbReference type="ARBA" id="ARBA00023163"/>
    </source>
</evidence>